<sequence length="60" mass="6844">MPFEHFKTLVNLISDHENFQTKGQKKQAPVKLQLAVFLHKIGGKSNIFEICSQFGIAERT</sequence>
<dbReference type="Proteomes" id="UP001153678">
    <property type="component" value="Unassembled WGS sequence"/>
</dbReference>
<proteinExistence type="predicted"/>
<dbReference type="EMBL" id="CAMKVN010009566">
    <property type="protein sequence ID" value="CAI2193429.1"/>
    <property type="molecule type" value="Genomic_DNA"/>
</dbReference>
<organism evidence="1 2">
    <name type="scientific">Funneliformis geosporum</name>
    <dbReference type="NCBI Taxonomy" id="1117311"/>
    <lineage>
        <taxon>Eukaryota</taxon>
        <taxon>Fungi</taxon>
        <taxon>Fungi incertae sedis</taxon>
        <taxon>Mucoromycota</taxon>
        <taxon>Glomeromycotina</taxon>
        <taxon>Glomeromycetes</taxon>
        <taxon>Glomerales</taxon>
        <taxon>Glomeraceae</taxon>
        <taxon>Funneliformis</taxon>
    </lineage>
</organism>
<accession>A0A9W4X3Z2</accession>
<keyword evidence="2" id="KW-1185">Reference proteome</keyword>
<protein>
    <submittedName>
        <fullName evidence="1">8551_t:CDS:1</fullName>
    </submittedName>
</protein>
<dbReference type="AlphaFoldDB" id="A0A9W4X3Z2"/>
<evidence type="ECO:0000313" key="2">
    <source>
        <dbReference type="Proteomes" id="UP001153678"/>
    </source>
</evidence>
<dbReference type="OrthoDB" id="2371547at2759"/>
<comment type="caution">
    <text evidence="1">The sequence shown here is derived from an EMBL/GenBank/DDBJ whole genome shotgun (WGS) entry which is preliminary data.</text>
</comment>
<gene>
    <name evidence="1" type="ORF">FWILDA_LOCUS16071</name>
</gene>
<reference evidence="1" key="1">
    <citation type="submission" date="2022-08" db="EMBL/GenBank/DDBJ databases">
        <authorList>
            <person name="Kallberg Y."/>
            <person name="Tangrot J."/>
            <person name="Rosling A."/>
        </authorList>
    </citation>
    <scope>NUCLEOTIDE SEQUENCE</scope>
    <source>
        <strain evidence="1">Wild A</strain>
    </source>
</reference>
<evidence type="ECO:0000313" key="1">
    <source>
        <dbReference type="EMBL" id="CAI2193429.1"/>
    </source>
</evidence>
<feature type="non-terminal residue" evidence="1">
    <location>
        <position position="60"/>
    </location>
</feature>
<name>A0A9W4X3Z2_9GLOM</name>